<dbReference type="InterPro" id="IPR003593">
    <property type="entry name" value="AAA+_ATPase"/>
</dbReference>
<proteinExistence type="inferred from homology"/>
<evidence type="ECO:0000256" key="5">
    <source>
        <dbReference type="ARBA" id="ARBA00022970"/>
    </source>
</evidence>
<dbReference type="PANTHER" id="PTHR43820">
    <property type="entry name" value="HIGH-AFFINITY BRANCHED-CHAIN AMINO ACID TRANSPORT ATP-BINDING PROTEIN LIVF"/>
    <property type="match status" value="1"/>
</dbReference>
<dbReference type="CDD" id="cd03224">
    <property type="entry name" value="ABC_TM1139_LivF_branched"/>
    <property type="match status" value="1"/>
</dbReference>
<feature type="domain" description="ABC transporter" evidence="6">
    <location>
        <begin position="21"/>
        <end position="254"/>
    </location>
</feature>
<dbReference type="RefSeq" id="WP_089725127.1">
    <property type="nucleotide sequence ID" value="NZ_FNGI01000001.1"/>
</dbReference>
<dbReference type="GO" id="GO:0016887">
    <property type="term" value="F:ATP hydrolysis activity"/>
    <property type="evidence" value="ECO:0007669"/>
    <property type="project" value="InterPro"/>
</dbReference>
<keyword evidence="3" id="KW-0547">Nucleotide-binding</keyword>
<evidence type="ECO:0000259" key="6">
    <source>
        <dbReference type="PROSITE" id="PS50893"/>
    </source>
</evidence>
<comment type="similarity">
    <text evidence="1">Belongs to the ABC transporter superfamily.</text>
</comment>
<evidence type="ECO:0000313" key="8">
    <source>
        <dbReference type="Proteomes" id="UP000198654"/>
    </source>
</evidence>
<protein>
    <submittedName>
        <fullName evidence="7">Branched-chain amino acid transport system ATP-binding protein</fullName>
    </submittedName>
</protein>
<evidence type="ECO:0000256" key="1">
    <source>
        <dbReference type="ARBA" id="ARBA00005417"/>
    </source>
</evidence>
<dbReference type="GO" id="GO:0005524">
    <property type="term" value="F:ATP binding"/>
    <property type="evidence" value="ECO:0007669"/>
    <property type="project" value="UniProtKB-KW"/>
</dbReference>
<dbReference type="OrthoDB" id="9776369at2"/>
<dbReference type="PROSITE" id="PS50893">
    <property type="entry name" value="ABC_TRANSPORTER_2"/>
    <property type="match status" value="1"/>
</dbReference>
<dbReference type="Gene3D" id="3.40.50.300">
    <property type="entry name" value="P-loop containing nucleotide triphosphate hydrolases"/>
    <property type="match status" value="1"/>
</dbReference>
<dbReference type="STRING" id="119000.SAMN05661010_00475"/>
<organism evidence="7 8">
    <name type="scientific">Modicisalibacter muralis</name>
    <dbReference type="NCBI Taxonomy" id="119000"/>
    <lineage>
        <taxon>Bacteria</taxon>
        <taxon>Pseudomonadati</taxon>
        <taxon>Pseudomonadota</taxon>
        <taxon>Gammaproteobacteria</taxon>
        <taxon>Oceanospirillales</taxon>
        <taxon>Halomonadaceae</taxon>
        <taxon>Modicisalibacter</taxon>
    </lineage>
</organism>
<gene>
    <name evidence="7" type="ORF">SAMN05661010_00475</name>
</gene>
<dbReference type="EMBL" id="FNGI01000001">
    <property type="protein sequence ID" value="SDK90513.1"/>
    <property type="molecule type" value="Genomic_DNA"/>
</dbReference>
<dbReference type="PROSITE" id="PS00211">
    <property type="entry name" value="ABC_TRANSPORTER_1"/>
    <property type="match status" value="1"/>
</dbReference>
<keyword evidence="2" id="KW-0813">Transport</keyword>
<dbReference type="InterPro" id="IPR017871">
    <property type="entry name" value="ABC_transporter-like_CS"/>
</dbReference>
<evidence type="ECO:0000256" key="2">
    <source>
        <dbReference type="ARBA" id="ARBA00022448"/>
    </source>
</evidence>
<dbReference type="GO" id="GO:0015658">
    <property type="term" value="F:branched-chain amino acid transmembrane transporter activity"/>
    <property type="evidence" value="ECO:0007669"/>
    <property type="project" value="TreeGrafter"/>
</dbReference>
<evidence type="ECO:0000313" key="7">
    <source>
        <dbReference type="EMBL" id="SDK90513.1"/>
    </source>
</evidence>
<keyword evidence="4 7" id="KW-0067">ATP-binding</keyword>
<reference evidence="7 8" key="1">
    <citation type="submission" date="2016-10" db="EMBL/GenBank/DDBJ databases">
        <authorList>
            <person name="de Groot N.N."/>
        </authorList>
    </citation>
    <scope>NUCLEOTIDE SEQUENCE [LARGE SCALE GENOMIC DNA]</scope>
    <source>
        <strain evidence="7 8">DSM 14789</strain>
    </source>
</reference>
<accession>A0A1G9FQU4</accession>
<dbReference type="AlphaFoldDB" id="A0A1G9FQU4"/>
<dbReference type="InterPro" id="IPR027417">
    <property type="entry name" value="P-loop_NTPase"/>
</dbReference>
<name>A0A1G9FQU4_9GAMM</name>
<dbReference type="GO" id="GO:0015807">
    <property type="term" value="P:L-amino acid transport"/>
    <property type="evidence" value="ECO:0007669"/>
    <property type="project" value="TreeGrafter"/>
</dbReference>
<dbReference type="PANTHER" id="PTHR43820:SF4">
    <property type="entry name" value="HIGH-AFFINITY BRANCHED-CHAIN AMINO ACID TRANSPORT ATP-BINDING PROTEIN LIVF"/>
    <property type="match status" value="1"/>
</dbReference>
<sequence>MALEADRVAPRSGDDAHGDFLMVEDIVSGYGRQEILHGISLEVRAGEIVAIIGPNGCGKSTFLKAVMRFLPAWQGSIRFQGADLTPLSPDKTVRRGISFVPQGHAVFPDMTVDEHLDMGAWILTDEQKKRTARERAYELIPRLAERKRQAAKTMSGGEQQMLSIARALMTAPELLILDEPTLGLSPKLVDLTFETILEVNRRLGVAILMVEQNAAVALENSHRGYVLEMGNNKYQGESAELLRDERVRRAYLGG</sequence>
<dbReference type="Proteomes" id="UP000198654">
    <property type="component" value="Unassembled WGS sequence"/>
</dbReference>
<keyword evidence="5" id="KW-0029">Amino-acid transport</keyword>
<dbReference type="SUPFAM" id="SSF52540">
    <property type="entry name" value="P-loop containing nucleoside triphosphate hydrolases"/>
    <property type="match status" value="1"/>
</dbReference>
<evidence type="ECO:0000256" key="4">
    <source>
        <dbReference type="ARBA" id="ARBA00022840"/>
    </source>
</evidence>
<dbReference type="InterPro" id="IPR003439">
    <property type="entry name" value="ABC_transporter-like_ATP-bd"/>
</dbReference>
<dbReference type="InterPro" id="IPR052156">
    <property type="entry name" value="BCAA_Transport_ATP-bd_LivF"/>
</dbReference>
<dbReference type="Pfam" id="PF00005">
    <property type="entry name" value="ABC_tran"/>
    <property type="match status" value="1"/>
</dbReference>
<keyword evidence="8" id="KW-1185">Reference proteome</keyword>
<dbReference type="SMART" id="SM00382">
    <property type="entry name" value="AAA"/>
    <property type="match status" value="1"/>
</dbReference>
<evidence type="ECO:0000256" key="3">
    <source>
        <dbReference type="ARBA" id="ARBA00022741"/>
    </source>
</evidence>